<accession>A1HPZ5</accession>
<comment type="similarity">
    <text evidence="7">Belongs to the CobB/CbiA family.</text>
</comment>
<gene>
    <name evidence="7" type="primary">cbiA</name>
    <name evidence="10" type="ORF">TcarDRAFT_1536</name>
</gene>
<dbReference type="InterPro" id="IPR004484">
    <property type="entry name" value="CbiA/CobB_synth"/>
</dbReference>
<comment type="domain">
    <text evidence="7">Comprises of two domains. The C-terminal domain contains the binding site for glutamine and catalyzes the hydrolysis of this substrate to glutamate and ammonia. The N-terminal domain is anticipated to bind ATP and cobyrinate and catalyzes the ultimate synthesis of the diamide product. The ammonia produced via the glutaminase domain is probably translocated to the adjacent domain via a molecular tunnel, where it reacts with an activated intermediate.</text>
</comment>
<name>A1HPZ5_9FIRM</name>
<evidence type="ECO:0000313" key="11">
    <source>
        <dbReference type="Proteomes" id="UP000005139"/>
    </source>
</evidence>
<proteinExistence type="inferred from homology"/>
<evidence type="ECO:0000259" key="9">
    <source>
        <dbReference type="Pfam" id="PF07685"/>
    </source>
</evidence>
<keyword evidence="4 7" id="KW-0067">ATP-binding</keyword>
<feature type="domain" description="CobB/CobQ-like glutamine amidotransferase" evidence="9">
    <location>
        <begin position="263"/>
        <end position="454"/>
    </location>
</feature>
<dbReference type="InterPro" id="IPR011698">
    <property type="entry name" value="GATase_3"/>
</dbReference>
<dbReference type="Pfam" id="PF01656">
    <property type="entry name" value="CbiA"/>
    <property type="match status" value="1"/>
</dbReference>
<feature type="domain" description="CobQ/CobB/MinD/ParA nucleotide binding" evidence="8">
    <location>
        <begin position="22"/>
        <end position="203"/>
    </location>
</feature>
<keyword evidence="6 7" id="KW-0315">Glutamine amidotransferase</keyword>
<evidence type="ECO:0000256" key="6">
    <source>
        <dbReference type="ARBA" id="ARBA00022962"/>
    </source>
</evidence>
<dbReference type="SUPFAM" id="SSF52317">
    <property type="entry name" value="Class I glutamine amidotransferase-like"/>
    <property type="match status" value="1"/>
</dbReference>
<dbReference type="eggNOG" id="COG1797">
    <property type="taxonomic scope" value="Bacteria"/>
</dbReference>
<dbReference type="UniPathway" id="UPA00148">
    <property type="reaction ID" value="UER00231"/>
</dbReference>
<dbReference type="Proteomes" id="UP000005139">
    <property type="component" value="Unassembled WGS sequence"/>
</dbReference>
<evidence type="ECO:0000256" key="1">
    <source>
        <dbReference type="ARBA" id="ARBA00001946"/>
    </source>
</evidence>
<dbReference type="InterPro" id="IPR029062">
    <property type="entry name" value="Class_I_gatase-like"/>
</dbReference>
<dbReference type="Gene3D" id="3.40.50.300">
    <property type="entry name" value="P-loop containing nucleotide triphosphate hydrolases"/>
    <property type="match status" value="1"/>
</dbReference>
<comment type="function">
    <text evidence="7">Catalyzes the ATP-dependent amidation of the two carboxylate groups at positions a and c of cobyrinate, using either L-glutamine or ammonia as the nitrogen source.</text>
</comment>
<keyword evidence="3 7" id="KW-0547">Nucleotide-binding</keyword>
<dbReference type="CDD" id="cd03130">
    <property type="entry name" value="GATase1_CobB"/>
    <property type="match status" value="1"/>
</dbReference>
<dbReference type="Gene3D" id="3.40.50.880">
    <property type="match status" value="1"/>
</dbReference>
<evidence type="ECO:0000256" key="4">
    <source>
        <dbReference type="ARBA" id="ARBA00022840"/>
    </source>
</evidence>
<dbReference type="PROSITE" id="PS51274">
    <property type="entry name" value="GATASE_COBBQ"/>
    <property type="match status" value="1"/>
</dbReference>
<comment type="catalytic activity">
    <reaction evidence="7">
        <text>cob(II)yrinate + 2 L-glutamine + 2 ATP + 2 H2O = cob(II)yrinate a,c diamide + 2 L-glutamate + 2 ADP + 2 phosphate + 2 H(+)</text>
        <dbReference type="Rhea" id="RHEA:26289"/>
        <dbReference type="ChEBI" id="CHEBI:15377"/>
        <dbReference type="ChEBI" id="CHEBI:15378"/>
        <dbReference type="ChEBI" id="CHEBI:29985"/>
        <dbReference type="ChEBI" id="CHEBI:30616"/>
        <dbReference type="ChEBI" id="CHEBI:43474"/>
        <dbReference type="ChEBI" id="CHEBI:58359"/>
        <dbReference type="ChEBI" id="CHEBI:58537"/>
        <dbReference type="ChEBI" id="CHEBI:58894"/>
        <dbReference type="ChEBI" id="CHEBI:456216"/>
        <dbReference type="EC" id="6.3.5.11"/>
    </reaction>
</comment>
<dbReference type="InterPro" id="IPR027417">
    <property type="entry name" value="P-loop_NTPase"/>
</dbReference>
<evidence type="ECO:0000256" key="5">
    <source>
        <dbReference type="ARBA" id="ARBA00022842"/>
    </source>
</evidence>
<evidence type="ECO:0000259" key="8">
    <source>
        <dbReference type="Pfam" id="PF01656"/>
    </source>
</evidence>
<comment type="caution">
    <text evidence="10">The sequence shown here is derived from an EMBL/GenBank/DDBJ whole genome shotgun (WGS) entry which is preliminary data.</text>
</comment>
<dbReference type="OrthoDB" id="9764035at2"/>
<comment type="cofactor">
    <cofactor evidence="1 7">
        <name>Mg(2+)</name>
        <dbReference type="ChEBI" id="CHEBI:18420"/>
    </cofactor>
</comment>
<keyword evidence="5 7" id="KW-0460">Magnesium</keyword>
<evidence type="ECO:0000313" key="10">
    <source>
        <dbReference type="EMBL" id="EAX47847.1"/>
    </source>
</evidence>
<dbReference type="PANTHER" id="PTHR43873:SF1">
    <property type="entry name" value="COBYRINATE A,C-DIAMIDE SYNTHASE"/>
    <property type="match status" value="1"/>
</dbReference>
<dbReference type="Pfam" id="PF07685">
    <property type="entry name" value="GATase_3"/>
    <property type="match status" value="1"/>
</dbReference>
<dbReference type="GO" id="GO:0042242">
    <property type="term" value="F:cobyrinic acid a,c-diamide synthase activity"/>
    <property type="evidence" value="ECO:0007669"/>
    <property type="project" value="UniProtKB-UniRule"/>
</dbReference>
<keyword evidence="2 7" id="KW-0436">Ligase</keyword>
<evidence type="ECO:0000256" key="7">
    <source>
        <dbReference type="HAMAP-Rule" id="MF_00027"/>
    </source>
</evidence>
<dbReference type="GO" id="GO:0005524">
    <property type="term" value="F:ATP binding"/>
    <property type="evidence" value="ECO:0007669"/>
    <property type="project" value="UniProtKB-UniRule"/>
</dbReference>
<dbReference type="CDD" id="cd05388">
    <property type="entry name" value="CobB_N"/>
    <property type="match status" value="1"/>
</dbReference>
<dbReference type="RefSeq" id="WP_007289107.1">
    <property type="nucleotide sequence ID" value="NZ_AAWL01000006.1"/>
</dbReference>
<feature type="active site" description="Nucleophile" evidence="7">
    <location>
        <position position="345"/>
    </location>
</feature>
<reference evidence="10 11" key="1">
    <citation type="submission" date="2007-01" db="EMBL/GenBank/DDBJ databases">
        <title>Annotation of the draft genome assembly of Thermosinus carboxydivorans Nor1.</title>
        <authorList>
            <consortium name="US DOE Joint Genome Institute (JGI-ORNL)"/>
            <person name="Larimer F."/>
            <person name="Land M."/>
            <person name="Hauser L."/>
        </authorList>
    </citation>
    <scope>NUCLEOTIDE SEQUENCE [LARGE SCALE GENOMIC DNA]</scope>
    <source>
        <strain evidence="10 11">Nor1</strain>
    </source>
</reference>
<dbReference type="EC" id="6.3.5.11" evidence="7"/>
<feature type="site" description="Increases nucleophilicity of active site Cys" evidence="7">
    <location>
        <position position="448"/>
    </location>
</feature>
<reference evidence="10 11" key="2">
    <citation type="submission" date="2007-01" db="EMBL/GenBank/DDBJ databases">
        <title>Sequencing of the draft genome and assembly of Thermosinus carboxydivorans Nor1.</title>
        <authorList>
            <consortium name="US DOE Joint Genome Institute (JGI-PGF)"/>
            <person name="Copeland A."/>
            <person name="Lucas S."/>
            <person name="Lapidus A."/>
            <person name="Barry K."/>
            <person name="Glavina del Rio T."/>
            <person name="Dalin E."/>
            <person name="Tice H."/>
            <person name="Bruce D."/>
            <person name="Pitluck S."/>
            <person name="Richardson P."/>
        </authorList>
    </citation>
    <scope>NUCLEOTIDE SEQUENCE [LARGE SCALE GENOMIC DNA]</scope>
    <source>
        <strain evidence="10 11">Nor1</strain>
    </source>
</reference>
<dbReference type="SUPFAM" id="SSF52540">
    <property type="entry name" value="P-loop containing nucleoside triphosphate hydrolases"/>
    <property type="match status" value="1"/>
</dbReference>
<dbReference type="InterPro" id="IPR002586">
    <property type="entry name" value="CobQ/CobB/MinD/ParA_Nub-bd_dom"/>
</dbReference>
<dbReference type="PANTHER" id="PTHR43873">
    <property type="entry name" value="COBYRINATE A,C-DIAMIDE SYNTHASE"/>
    <property type="match status" value="1"/>
</dbReference>
<evidence type="ECO:0000256" key="3">
    <source>
        <dbReference type="ARBA" id="ARBA00022741"/>
    </source>
</evidence>
<dbReference type="NCBIfam" id="TIGR00379">
    <property type="entry name" value="cobB"/>
    <property type="match status" value="1"/>
</dbReference>
<dbReference type="HAMAP" id="MF_00027">
    <property type="entry name" value="CobB_CbiA"/>
    <property type="match status" value="1"/>
</dbReference>
<evidence type="ECO:0000256" key="2">
    <source>
        <dbReference type="ARBA" id="ARBA00022598"/>
    </source>
</evidence>
<dbReference type="AlphaFoldDB" id="A1HPZ5"/>
<comment type="pathway">
    <text evidence="7">Cofactor biosynthesis; adenosylcobalamin biosynthesis; cob(II)yrinate a,c-diamide from sirohydrochlorin (anaerobic route): step 10/10.</text>
</comment>
<organism evidence="10 11">
    <name type="scientific">Thermosinus carboxydivorans Nor1</name>
    <dbReference type="NCBI Taxonomy" id="401526"/>
    <lineage>
        <taxon>Bacteria</taxon>
        <taxon>Bacillati</taxon>
        <taxon>Bacillota</taxon>
        <taxon>Negativicutes</taxon>
        <taxon>Selenomonadales</taxon>
        <taxon>Sporomusaceae</taxon>
        <taxon>Thermosinus</taxon>
    </lineage>
</organism>
<dbReference type="GO" id="GO:0009236">
    <property type="term" value="P:cobalamin biosynthetic process"/>
    <property type="evidence" value="ECO:0007669"/>
    <property type="project" value="UniProtKB-UniRule"/>
</dbReference>
<dbReference type="NCBIfam" id="NF002204">
    <property type="entry name" value="PRK01077.1"/>
    <property type="match status" value="1"/>
</dbReference>
<keyword evidence="7" id="KW-0169">Cobalamin biosynthesis</keyword>
<keyword evidence="11" id="KW-1185">Reference proteome</keyword>
<sequence length="475" mass="51699">MPTVTAANVQPSSRDWNVPRVVIGAPHGHSGKTTISIGLVGALRQNGVNVQPFKKGPDYIDPSWLGYAAGRPCRNLDCYWMTEPQIQQTLTQGSTGADIVIIEGAMGLFDGVDLQGTGSTAQIARITQSPVILVVDATRMTRSIAPLVLGFMHFDPEVKIGGIILNKVARARHETMLRAVIKEYCGIPVLGAIPKNVNSFFPERHLGLVPAAEHQKVQEAVGCNIAIAAQYLDLSAIMELAKTAPALPAVSAQTRTAVSPVVKIGVVRDQAFTFYYPENLEALSAAGAELVYIDSMKNQALPPIDGLYIGGGFPEVFGEAIEANCALRSSIRRAAELGMPIYAECGGLMYLGRKILWDNREFEMCGVLPIDVVMEKKPQGHGYTLMTVERDNPFFMTGTQVKGHEFHHSKVINIGDGVDFVYRVERGFGINGQWDGILYRNTFAAYNHIHAVNNTEWAQRFVAGAAAYRKCRKAG</sequence>
<comment type="miscellaneous">
    <text evidence="7">The a and c carboxylates of cobyrinate are activated for nucleophilic attack via formation of a phosphorylated intermediate by ATP. CbiA catalyzes first the amidation of the c-carboxylate, and then that of the a-carboxylate.</text>
</comment>
<protein>
    <recommendedName>
        <fullName evidence="7">Cobyrinate a,c-diamide synthase</fullName>
        <ecNumber evidence="7">6.3.5.11</ecNumber>
    </recommendedName>
    <alternativeName>
        <fullName evidence="7">Cobyrinic acid a,c-diamide synthetase</fullName>
    </alternativeName>
</protein>
<dbReference type="EMBL" id="AAWL01000006">
    <property type="protein sequence ID" value="EAX47847.1"/>
    <property type="molecule type" value="Genomic_DNA"/>
</dbReference>